<comment type="caution">
    <text evidence="2">The sequence shown here is derived from an EMBL/GenBank/DDBJ whole genome shotgun (WGS) entry which is preliminary data.</text>
</comment>
<dbReference type="RefSeq" id="WP_186736871.1">
    <property type="nucleotide sequence ID" value="NZ_VFIA01000007.1"/>
</dbReference>
<protein>
    <recommendedName>
        <fullName evidence="4">Lipocalin-like domain-containing protein</fullName>
    </recommendedName>
</protein>
<dbReference type="PROSITE" id="PS51257">
    <property type="entry name" value="PROKAR_LIPOPROTEIN"/>
    <property type="match status" value="1"/>
</dbReference>
<evidence type="ECO:0000313" key="2">
    <source>
        <dbReference type="EMBL" id="MBC3791064.1"/>
    </source>
</evidence>
<proteinExistence type="predicted"/>
<feature type="chain" id="PRO_5047169718" description="Lipocalin-like domain-containing protein" evidence="1">
    <location>
        <begin position="18"/>
        <end position="154"/>
    </location>
</feature>
<feature type="signal peptide" evidence="1">
    <location>
        <begin position="1"/>
        <end position="17"/>
    </location>
</feature>
<reference evidence="2 3" key="1">
    <citation type="submission" date="2019-06" db="EMBL/GenBank/DDBJ databases">
        <title>Spirosoma utsteinense sp. nov. isolated from Antarctic ice-free soils.</title>
        <authorList>
            <person name="Tahon G."/>
        </authorList>
    </citation>
    <scope>NUCLEOTIDE SEQUENCE [LARGE SCALE GENOMIC DNA]</scope>
    <source>
        <strain evidence="2 3">LMG 31447</strain>
    </source>
</reference>
<evidence type="ECO:0000313" key="3">
    <source>
        <dbReference type="Proteomes" id="UP000700732"/>
    </source>
</evidence>
<accession>A0ABR6W3A6</accession>
<evidence type="ECO:0000256" key="1">
    <source>
        <dbReference type="SAM" id="SignalP"/>
    </source>
</evidence>
<keyword evidence="1" id="KW-0732">Signal</keyword>
<organism evidence="2 3">
    <name type="scientific">Spirosoma utsteinense</name>
    <dbReference type="NCBI Taxonomy" id="2585773"/>
    <lineage>
        <taxon>Bacteria</taxon>
        <taxon>Pseudomonadati</taxon>
        <taxon>Bacteroidota</taxon>
        <taxon>Cytophagia</taxon>
        <taxon>Cytophagales</taxon>
        <taxon>Cytophagaceae</taxon>
        <taxon>Spirosoma</taxon>
    </lineage>
</organism>
<dbReference type="EMBL" id="VFIA01000007">
    <property type="protein sequence ID" value="MBC3791064.1"/>
    <property type="molecule type" value="Genomic_DNA"/>
</dbReference>
<gene>
    <name evidence="2" type="ORF">FH603_1562</name>
</gene>
<evidence type="ECO:0008006" key="4">
    <source>
        <dbReference type="Google" id="ProtNLM"/>
    </source>
</evidence>
<keyword evidence="3" id="KW-1185">Reference proteome</keyword>
<dbReference type="Proteomes" id="UP000700732">
    <property type="component" value="Unassembled WGS sequence"/>
</dbReference>
<sequence>MKFNCLLSLLAVTFTVAGCAKKESALPLMGTWELISATTTEKDTTFSTFDPSHKMIKIINPTHFAFLNHAISPGKDSVANAFTAGGGKYTVADSNYTEHLDYYIDNKWENNTFEFVINIVNDTLIQKGIEKVDKLGIDRVIVEKYKRVTQSADL</sequence>
<name>A0ABR6W3A6_9BACT</name>
<dbReference type="Gene3D" id="2.40.128.490">
    <property type="entry name" value="Uncharacterised protein PF14869, DUF4488"/>
    <property type="match status" value="1"/>
</dbReference>